<proteinExistence type="predicted"/>
<protein>
    <recommendedName>
        <fullName evidence="2">Bacterial Ig-like domain-containing protein</fullName>
    </recommendedName>
</protein>
<dbReference type="InterPro" id="IPR046878">
    <property type="entry name" value="Big_14"/>
</dbReference>
<feature type="signal peptide" evidence="1">
    <location>
        <begin position="1"/>
        <end position="18"/>
    </location>
</feature>
<reference evidence="3 4" key="1">
    <citation type="submission" date="2017-10" db="EMBL/GenBank/DDBJ databases">
        <title>Bacillus sp. nov., a halophilic bacterium isolated from a Yangshapao Lake.</title>
        <authorList>
            <person name="Wang H."/>
        </authorList>
    </citation>
    <scope>NUCLEOTIDE SEQUENCE [LARGE SCALE GENOMIC DNA]</scope>
    <source>
        <strain evidence="3 4">YSP-3</strain>
    </source>
</reference>
<evidence type="ECO:0000313" key="4">
    <source>
        <dbReference type="Proteomes" id="UP000248066"/>
    </source>
</evidence>
<sequence>MKRSLLPGLWSFIIILLAACGADGGQDLTEETSEFGDLPEVIGNPIDIDGDGADERVNVKLSTDVHQFDAGETLVLYTKNAGPEDITAEHAYSLEKKMDNEWIKVELSRGTAEESIVTLEAGESFGQEIDLPDDLPAGMYRFVKIVQDDYPLAALFDINE</sequence>
<dbReference type="Proteomes" id="UP000248066">
    <property type="component" value="Unassembled WGS sequence"/>
</dbReference>
<name>A0A2W0HKY5_9BACI</name>
<gene>
    <name evidence="3" type="ORF">CR205_02680</name>
</gene>
<dbReference type="Pfam" id="PF20251">
    <property type="entry name" value="Big_14"/>
    <property type="match status" value="1"/>
</dbReference>
<evidence type="ECO:0000259" key="2">
    <source>
        <dbReference type="Pfam" id="PF20251"/>
    </source>
</evidence>
<feature type="chain" id="PRO_5038731052" description="Bacterial Ig-like domain-containing protein" evidence="1">
    <location>
        <begin position="19"/>
        <end position="160"/>
    </location>
</feature>
<evidence type="ECO:0000256" key="1">
    <source>
        <dbReference type="SAM" id="SignalP"/>
    </source>
</evidence>
<feature type="domain" description="Bacterial Ig-like" evidence="2">
    <location>
        <begin position="56"/>
        <end position="156"/>
    </location>
</feature>
<keyword evidence="4" id="KW-1185">Reference proteome</keyword>
<dbReference type="OrthoDB" id="5516658at2"/>
<dbReference type="RefSeq" id="WP_110516678.1">
    <property type="nucleotide sequence ID" value="NZ_PDOF01000001.1"/>
</dbReference>
<keyword evidence="1" id="KW-0732">Signal</keyword>
<organism evidence="3 4">
    <name type="scientific">Alteribacter lacisalsi</name>
    <dbReference type="NCBI Taxonomy" id="2045244"/>
    <lineage>
        <taxon>Bacteria</taxon>
        <taxon>Bacillati</taxon>
        <taxon>Bacillota</taxon>
        <taxon>Bacilli</taxon>
        <taxon>Bacillales</taxon>
        <taxon>Bacillaceae</taxon>
        <taxon>Alteribacter</taxon>
    </lineage>
</organism>
<dbReference type="EMBL" id="PDOF01000001">
    <property type="protein sequence ID" value="PYZ97519.1"/>
    <property type="molecule type" value="Genomic_DNA"/>
</dbReference>
<dbReference type="PROSITE" id="PS51257">
    <property type="entry name" value="PROKAR_LIPOPROTEIN"/>
    <property type="match status" value="1"/>
</dbReference>
<accession>A0A2W0HKY5</accession>
<dbReference type="AlphaFoldDB" id="A0A2W0HKY5"/>
<evidence type="ECO:0000313" key="3">
    <source>
        <dbReference type="EMBL" id="PYZ97519.1"/>
    </source>
</evidence>
<comment type="caution">
    <text evidence="3">The sequence shown here is derived from an EMBL/GenBank/DDBJ whole genome shotgun (WGS) entry which is preliminary data.</text>
</comment>